<dbReference type="PANTHER" id="PTHR21047">
    <property type="entry name" value="DTDP-6-DEOXY-D-GLUCOSE-3,5 EPIMERASE"/>
    <property type="match status" value="1"/>
</dbReference>
<dbReference type="PANTHER" id="PTHR21047:SF2">
    <property type="entry name" value="THYMIDINE DIPHOSPHO-4-KETO-RHAMNOSE 3,5-EPIMERASE"/>
    <property type="match status" value="1"/>
</dbReference>
<sequence length="183" mass="20770">MNFIATKLEGCFIIEPKIIIDDRGYFMESFNEKTFQKGIGQNIHFVQDNQSFSSKGVLRGLHYQVGDHAQSKLVRVLSGEVLDVAVDIRPNSKTFGQYVSALLSAENQNQFFIPKGFAHGFLVLSDTATFFYKCDNFYNKESEAGVLYSDQAINIDWGIPESQFHISEKDKVQPTLKNARKAW</sequence>
<evidence type="ECO:0000313" key="8">
    <source>
        <dbReference type="EMBL" id="KAB1157064.1"/>
    </source>
</evidence>
<evidence type="ECO:0000256" key="2">
    <source>
        <dbReference type="ARBA" id="ARBA00001997"/>
    </source>
</evidence>
<protein>
    <recommendedName>
        <fullName evidence="4 7">dTDP-4-dehydrorhamnose 3,5-epimerase</fullName>
        <ecNumber evidence="3 7">5.1.3.13</ecNumber>
    </recommendedName>
    <alternativeName>
        <fullName evidence="7">Thymidine diphospho-4-keto-rhamnose 3,5-epimerase</fullName>
    </alternativeName>
</protein>
<dbReference type="Pfam" id="PF00908">
    <property type="entry name" value="dTDP_sugar_isom"/>
    <property type="match status" value="1"/>
</dbReference>
<dbReference type="GO" id="GO:0000271">
    <property type="term" value="P:polysaccharide biosynthetic process"/>
    <property type="evidence" value="ECO:0007669"/>
    <property type="project" value="TreeGrafter"/>
</dbReference>
<evidence type="ECO:0000313" key="9">
    <source>
        <dbReference type="Proteomes" id="UP000490922"/>
    </source>
</evidence>
<comment type="caution">
    <text evidence="8">The sequence shown here is derived from an EMBL/GenBank/DDBJ whole genome shotgun (WGS) entry which is preliminary data.</text>
</comment>
<keyword evidence="7 8" id="KW-0413">Isomerase</keyword>
<evidence type="ECO:0000256" key="7">
    <source>
        <dbReference type="RuleBase" id="RU364069"/>
    </source>
</evidence>
<dbReference type="GO" id="GO:0019305">
    <property type="term" value="P:dTDP-rhamnose biosynthetic process"/>
    <property type="evidence" value="ECO:0007669"/>
    <property type="project" value="UniProtKB-UniRule"/>
</dbReference>
<feature type="site" description="Participates in a stacking interaction with the thymidine ring of dTDP-4-oxo-6-deoxyglucose" evidence="6">
    <location>
        <position position="138"/>
    </location>
</feature>
<evidence type="ECO:0000256" key="1">
    <source>
        <dbReference type="ARBA" id="ARBA00001298"/>
    </source>
</evidence>
<dbReference type="NCBIfam" id="TIGR01221">
    <property type="entry name" value="rmlC"/>
    <property type="match status" value="1"/>
</dbReference>
<keyword evidence="9" id="KW-1185">Reference proteome</keyword>
<comment type="similarity">
    <text evidence="7">Belongs to the dTDP-4-dehydrorhamnose 3,5-epimerase family.</text>
</comment>
<organism evidence="8 9">
    <name type="scientific">Flavobacterium luteum</name>
    <dbReference type="NCBI Taxonomy" id="2026654"/>
    <lineage>
        <taxon>Bacteria</taxon>
        <taxon>Pseudomonadati</taxon>
        <taxon>Bacteroidota</taxon>
        <taxon>Flavobacteriia</taxon>
        <taxon>Flavobacteriales</taxon>
        <taxon>Flavobacteriaceae</taxon>
        <taxon>Flavobacterium</taxon>
    </lineage>
</organism>
<dbReference type="EMBL" id="WAEM01000002">
    <property type="protein sequence ID" value="KAB1157064.1"/>
    <property type="molecule type" value="Genomic_DNA"/>
</dbReference>
<feature type="active site" description="Proton donor" evidence="5">
    <location>
        <position position="132"/>
    </location>
</feature>
<proteinExistence type="inferred from homology"/>
<feature type="active site" description="Proton acceptor" evidence="5">
    <location>
        <position position="62"/>
    </location>
</feature>
<comment type="pathway">
    <text evidence="7">Carbohydrate biosynthesis; dTDP-L-rhamnose biosynthesis.</text>
</comment>
<dbReference type="RefSeq" id="WP_151107058.1">
    <property type="nucleotide sequence ID" value="NZ_WAEM01000002.1"/>
</dbReference>
<dbReference type="InterPro" id="IPR014710">
    <property type="entry name" value="RmlC-like_jellyroll"/>
</dbReference>
<dbReference type="OrthoDB" id="9800680at2"/>
<name>A0A7J5AHJ1_9FLAO</name>
<evidence type="ECO:0000256" key="4">
    <source>
        <dbReference type="ARBA" id="ARBA00019595"/>
    </source>
</evidence>
<dbReference type="SUPFAM" id="SSF51182">
    <property type="entry name" value="RmlC-like cupins"/>
    <property type="match status" value="1"/>
</dbReference>
<accession>A0A7J5AHJ1</accession>
<evidence type="ECO:0000256" key="5">
    <source>
        <dbReference type="PIRSR" id="PIRSR600888-1"/>
    </source>
</evidence>
<dbReference type="AlphaFoldDB" id="A0A7J5AHJ1"/>
<dbReference type="GO" id="GO:0008830">
    <property type="term" value="F:dTDP-4-dehydrorhamnose 3,5-epimerase activity"/>
    <property type="evidence" value="ECO:0007669"/>
    <property type="project" value="UniProtKB-UniRule"/>
</dbReference>
<dbReference type="UniPathway" id="UPA00124"/>
<comment type="catalytic activity">
    <reaction evidence="1 7">
        <text>dTDP-4-dehydro-6-deoxy-alpha-D-glucose = dTDP-4-dehydro-beta-L-rhamnose</text>
        <dbReference type="Rhea" id="RHEA:16969"/>
        <dbReference type="ChEBI" id="CHEBI:57649"/>
        <dbReference type="ChEBI" id="CHEBI:62830"/>
        <dbReference type="EC" id="5.1.3.13"/>
    </reaction>
</comment>
<comment type="subunit">
    <text evidence="7">Homodimer.</text>
</comment>
<dbReference type="InterPro" id="IPR011051">
    <property type="entry name" value="RmlC_Cupin_sf"/>
</dbReference>
<dbReference type="EC" id="5.1.3.13" evidence="3 7"/>
<dbReference type="InterPro" id="IPR000888">
    <property type="entry name" value="RmlC-like"/>
</dbReference>
<reference evidence="8 9" key="1">
    <citation type="submission" date="2019-09" db="EMBL/GenBank/DDBJ databases">
        <title>Flavobacterium sp. nov., isolated from glacier ice.</title>
        <authorList>
            <person name="Liu Q."/>
        </authorList>
    </citation>
    <scope>NUCLEOTIDE SEQUENCE [LARGE SCALE GENOMIC DNA]</scope>
    <source>
        <strain evidence="8 9">NBRC 112527</strain>
    </source>
</reference>
<dbReference type="Proteomes" id="UP000490922">
    <property type="component" value="Unassembled WGS sequence"/>
</dbReference>
<dbReference type="CDD" id="cd00438">
    <property type="entry name" value="cupin_RmlC"/>
    <property type="match status" value="1"/>
</dbReference>
<comment type="function">
    <text evidence="2 7">Catalyzes the epimerization of the C3' and C5'positions of dTDP-6-deoxy-D-xylo-4-hexulose, forming dTDP-6-deoxy-L-lyxo-4-hexulose.</text>
</comment>
<dbReference type="GO" id="GO:0005829">
    <property type="term" value="C:cytosol"/>
    <property type="evidence" value="ECO:0007669"/>
    <property type="project" value="TreeGrafter"/>
</dbReference>
<gene>
    <name evidence="8" type="primary">rfbC</name>
    <name evidence="8" type="ORF">F6464_06890</name>
</gene>
<evidence type="ECO:0000256" key="6">
    <source>
        <dbReference type="PIRSR" id="PIRSR600888-3"/>
    </source>
</evidence>
<dbReference type="Gene3D" id="2.60.120.10">
    <property type="entry name" value="Jelly Rolls"/>
    <property type="match status" value="1"/>
</dbReference>
<evidence type="ECO:0000256" key="3">
    <source>
        <dbReference type="ARBA" id="ARBA00012098"/>
    </source>
</evidence>